<keyword evidence="2" id="KW-0732">Signal</keyword>
<dbReference type="InterPro" id="IPR021314">
    <property type="entry name" value="DUF2911"/>
</dbReference>
<dbReference type="STRING" id="1703345.A3860_01520"/>
<proteinExistence type="predicted"/>
<dbReference type="PROSITE" id="PS51257">
    <property type="entry name" value="PROKAR_LIPOPROTEIN"/>
    <property type="match status" value="1"/>
</dbReference>
<accession>A0A1V9G8W6</accession>
<feature type="region of interest" description="Disordered" evidence="1">
    <location>
        <begin position="29"/>
        <end position="57"/>
    </location>
</feature>
<keyword evidence="4" id="KW-1185">Reference proteome</keyword>
<dbReference type="Proteomes" id="UP000192796">
    <property type="component" value="Unassembled WGS sequence"/>
</dbReference>
<comment type="caution">
    <text evidence="3">The sequence shown here is derived from an EMBL/GenBank/DDBJ whole genome shotgun (WGS) entry which is preliminary data.</text>
</comment>
<reference evidence="3 4" key="1">
    <citation type="submission" date="2016-03" db="EMBL/GenBank/DDBJ databases">
        <title>Niastella vici sp. nov., isolated from farmland soil.</title>
        <authorList>
            <person name="Chen L."/>
            <person name="Wang D."/>
            <person name="Yang S."/>
            <person name="Wang G."/>
        </authorList>
    </citation>
    <scope>NUCLEOTIDE SEQUENCE [LARGE SCALE GENOMIC DNA]</scope>
    <source>
        <strain evidence="3 4">DJ57</strain>
    </source>
</reference>
<evidence type="ECO:0000256" key="2">
    <source>
        <dbReference type="SAM" id="SignalP"/>
    </source>
</evidence>
<dbReference type="AlphaFoldDB" id="A0A1V9G8W6"/>
<dbReference type="EMBL" id="LVYD01000001">
    <property type="protein sequence ID" value="OQP67063.1"/>
    <property type="molecule type" value="Genomic_DNA"/>
</dbReference>
<evidence type="ECO:0008006" key="5">
    <source>
        <dbReference type="Google" id="ProtNLM"/>
    </source>
</evidence>
<sequence>MMQTRQLIKLCSLVWILALLAGCDGNTSSDNSNTVTINPSTTTKQPSEKDLQPGLDKSPMDMSYYPVDYPKLKMAGNVKEPLVARVIYSRPQKNGRTIFGELIKYGSVWRLGANEATEIEFFKDVAITDKKVQKGRYVIYCIPHENNWTLVLNDDLYTWGLKIDSTKDEYKFTIPIAKTRFPYELFTMEFEKANKGMQLIMEWDSVKASLPITW</sequence>
<evidence type="ECO:0000256" key="1">
    <source>
        <dbReference type="SAM" id="MobiDB-lite"/>
    </source>
</evidence>
<dbReference type="OrthoDB" id="9808374at2"/>
<dbReference type="Pfam" id="PF11138">
    <property type="entry name" value="DUF2911"/>
    <property type="match status" value="1"/>
</dbReference>
<protein>
    <recommendedName>
        <fullName evidence="5">Asparagine synthetase B</fullName>
    </recommendedName>
</protein>
<organism evidence="3 4">
    <name type="scientific">Niastella vici</name>
    <dbReference type="NCBI Taxonomy" id="1703345"/>
    <lineage>
        <taxon>Bacteria</taxon>
        <taxon>Pseudomonadati</taxon>
        <taxon>Bacteroidota</taxon>
        <taxon>Chitinophagia</taxon>
        <taxon>Chitinophagales</taxon>
        <taxon>Chitinophagaceae</taxon>
        <taxon>Niastella</taxon>
    </lineage>
</organism>
<feature type="chain" id="PRO_5012777089" description="Asparagine synthetase B" evidence="2">
    <location>
        <begin position="22"/>
        <end position="214"/>
    </location>
</feature>
<feature type="signal peptide" evidence="2">
    <location>
        <begin position="1"/>
        <end position="21"/>
    </location>
</feature>
<feature type="compositionally biased region" description="Polar residues" evidence="1">
    <location>
        <begin position="29"/>
        <end position="45"/>
    </location>
</feature>
<evidence type="ECO:0000313" key="3">
    <source>
        <dbReference type="EMBL" id="OQP67063.1"/>
    </source>
</evidence>
<gene>
    <name evidence="3" type="ORF">A3860_01520</name>
</gene>
<evidence type="ECO:0000313" key="4">
    <source>
        <dbReference type="Proteomes" id="UP000192796"/>
    </source>
</evidence>
<name>A0A1V9G8W6_9BACT</name>